<evidence type="ECO:0000313" key="3">
    <source>
        <dbReference type="EMBL" id="TLS67618.1"/>
    </source>
</evidence>
<keyword evidence="1" id="KW-0802">TPR repeat</keyword>
<gene>
    <name evidence="3" type="ORF">FEF65_06815</name>
</gene>
<organism evidence="3 4">
    <name type="scientific">Mariprofundus erugo</name>
    <dbReference type="NCBI Taxonomy" id="2528639"/>
    <lineage>
        <taxon>Bacteria</taxon>
        <taxon>Pseudomonadati</taxon>
        <taxon>Pseudomonadota</taxon>
        <taxon>Candidatius Mariprofundia</taxon>
        <taxon>Mariprofundales</taxon>
        <taxon>Mariprofundaceae</taxon>
        <taxon>Mariprofundus</taxon>
    </lineage>
</organism>
<protein>
    <submittedName>
        <fullName evidence="3">Tetratricopeptide repeat protein</fullName>
    </submittedName>
</protein>
<feature type="repeat" description="TPR" evidence="1">
    <location>
        <begin position="137"/>
        <end position="170"/>
    </location>
</feature>
<keyword evidence="2" id="KW-0732">Signal</keyword>
<dbReference type="AlphaFoldDB" id="A0A5R9GPU8"/>
<evidence type="ECO:0000256" key="1">
    <source>
        <dbReference type="PROSITE-ProRule" id="PRU00339"/>
    </source>
</evidence>
<dbReference type="Proteomes" id="UP000306585">
    <property type="component" value="Unassembled WGS sequence"/>
</dbReference>
<dbReference type="GO" id="GO:0051301">
    <property type="term" value="P:cell division"/>
    <property type="evidence" value="ECO:0007669"/>
    <property type="project" value="TreeGrafter"/>
</dbReference>
<dbReference type="InterPro" id="IPR011990">
    <property type="entry name" value="TPR-like_helical_dom_sf"/>
</dbReference>
<dbReference type="RefSeq" id="WP_138239051.1">
    <property type="nucleotide sequence ID" value="NZ_VBRY01000005.1"/>
</dbReference>
<feature type="chain" id="PRO_5024418698" evidence="2">
    <location>
        <begin position="18"/>
        <end position="254"/>
    </location>
</feature>
<dbReference type="EMBL" id="VBRY01000005">
    <property type="protein sequence ID" value="TLS67618.1"/>
    <property type="molecule type" value="Genomic_DNA"/>
</dbReference>
<reference evidence="3 4" key="1">
    <citation type="journal article" date="2019" name="Appl. Environ. Microbiol.">
        <title>Environmental Evidence and Genomic Insight of Iron-oxidizing Bacteria Preference Towards More Corrosion Resistant Stainless Steel at Higher Salinities.</title>
        <authorList>
            <person name="Garrison C.E."/>
            <person name="Price K.A."/>
            <person name="Field E.K."/>
        </authorList>
    </citation>
    <scope>NUCLEOTIDE SEQUENCE [LARGE SCALE GENOMIC DNA]</scope>
    <source>
        <strain evidence="3 4">P3</strain>
    </source>
</reference>
<dbReference type="SMART" id="SM00028">
    <property type="entry name" value="TPR"/>
    <property type="match status" value="3"/>
</dbReference>
<dbReference type="PROSITE" id="PS51257">
    <property type="entry name" value="PROKAR_LIPOPROTEIN"/>
    <property type="match status" value="1"/>
</dbReference>
<proteinExistence type="predicted"/>
<accession>A0A5R9GPU8</accession>
<evidence type="ECO:0000256" key="2">
    <source>
        <dbReference type="SAM" id="SignalP"/>
    </source>
</evidence>
<dbReference type="Pfam" id="PF14559">
    <property type="entry name" value="TPR_19"/>
    <property type="match status" value="1"/>
</dbReference>
<dbReference type="SUPFAM" id="SSF48452">
    <property type="entry name" value="TPR-like"/>
    <property type="match status" value="1"/>
</dbReference>
<dbReference type="PANTHER" id="PTHR12558:SF13">
    <property type="entry name" value="CELL DIVISION CYCLE PROTEIN 27 HOMOLOG"/>
    <property type="match status" value="1"/>
</dbReference>
<dbReference type="InterPro" id="IPR019734">
    <property type="entry name" value="TPR_rpt"/>
</dbReference>
<name>A0A5R9GPU8_9PROT</name>
<dbReference type="Gene3D" id="1.25.40.10">
    <property type="entry name" value="Tetratricopeptide repeat domain"/>
    <property type="match status" value="1"/>
</dbReference>
<comment type="caution">
    <text evidence="3">The sequence shown here is derived from an EMBL/GenBank/DDBJ whole genome shotgun (WGS) entry which is preliminary data.</text>
</comment>
<dbReference type="PROSITE" id="PS50005">
    <property type="entry name" value="TPR"/>
    <property type="match status" value="1"/>
</dbReference>
<keyword evidence="4" id="KW-1185">Reference proteome</keyword>
<feature type="signal peptide" evidence="2">
    <location>
        <begin position="1"/>
        <end position="17"/>
    </location>
</feature>
<dbReference type="Pfam" id="PF13181">
    <property type="entry name" value="TPR_8"/>
    <property type="match status" value="1"/>
</dbReference>
<evidence type="ECO:0000313" key="4">
    <source>
        <dbReference type="Proteomes" id="UP000306585"/>
    </source>
</evidence>
<dbReference type="PANTHER" id="PTHR12558">
    <property type="entry name" value="CELL DIVISION CYCLE 16,23,27"/>
    <property type="match status" value="1"/>
</dbReference>
<sequence>MKYYCRLVALTSLLTLAACVTTTPQDTAHRDKLASLHYQIGVDALGKGLLPKAFDELMESDSIRPDQPEVLDALAYAWLMRGDMAKSESYYLKALRQGGGAATQNNYASLLNRLNRYDEAEKAARTALNDPRYSNQDLAFINLGNAMAGQKNYPAAIDAFRQALQFNPANNLANLRLADTYAAAGDLLQAQALYEALIQSQPQSRDTVAGLVQVLVAQHKIDDAQRYLNHFSKQSESVADRAWSIEQINRLPTP</sequence>